<evidence type="ECO:0000313" key="3">
    <source>
        <dbReference type="Proteomes" id="UP000427906"/>
    </source>
</evidence>
<dbReference type="EMBL" id="AP021874">
    <property type="protein sequence ID" value="BBO68524.1"/>
    <property type="molecule type" value="Genomic_DNA"/>
</dbReference>
<evidence type="ECO:0000313" key="2">
    <source>
        <dbReference type="EMBL" id="BBO68524.1"/>
    </source>
</evidence>
<dbReference type="KEGG" id="dalk:DSCA_24540"/>
<sequence>MGPGARLAIAESAPYEWHRLPGGDRNAGNRPARRGASTIESSADCPPRQAGGRNRRFDDVPARLCKHCGRNRLAPRRGRFPFFPKAVLSANSCPQP</sequence>
<organism evidence="2 3">
    <name type="scientific">Desulfosarcina alkanivorans</name>
    <dbReference type="NCBI Taxonomy" id="571177"/>
    <lineage>
        <taxon>Bacteria</taxon>
        <taxon>Pseudomonadati</taxon>
        <taxon>Thermodesulfobacteriota</taxon>
        <taxon>Desulfobacteria</taxon>
        <taxon>Desulfobacterales</taxon>
        <taxon>Desulfosarcinaceae</taxon>
        <taxon>Desulfosarcina</taxon>
    </lineage>
</organism>
<dbReference type="Proteomes" id="UP000427906">
    <property type="component" value="Chromosome"/>
</dbReference>
<keyword evidence="3" id="KW-1185">Reference proteome</keyword>
<evidence type="ECO:0000256" key="1">
    <source>
        <dbReference type="SAM" id="MobiDB-lite"/>
    </source>
</evidence>
<name>A0A5K7YQD6_9BACT</name>
<protein>
    <submittedName>
        <fullName evidence="2">Uncharacterized protein</fullName>
    </submittedName>
</protein>
<feature type="region of interest" description="Disordered" evidence="1">
    <location>
        <begin position="17"/>
        <end position="57"/>
    </location>
</feature>
<dbReference type="AlphaFoldDB" id="A0A5K7YQD6"/>
<feature type="compositionally biased region" description="Low complexity" evidence="1">
    <location>
        <begin position="23"/>
        <end position="36"/>
    </location>
</feature>
<reference evidence="2 3" key="1">
    <citation type="submission" date="2019-11" db="EMBL/GenBank/DDBJ databases">
        <title>Comparative genomics of hydrocarbon-degrading Desulfosarcina strains.</title>
        <authorList>
            <person name="Watanabe M."/>
            <person name="Kojima H."/>
            <person name="Fukui M."/>
        </authorList>
    </citation>
    <scope>NUCLEOTIDE SEQUENCE [LARGE SCALE GENOMIC DNA]</scope>
    <source>
        <strain evidence="2 3">PL12</strain>
    </source>
</reference>
<accession>A0A5K7YQD6</accession>
<proteinExistence type="predicted"/>
<gene>
    <name evidence="2" type="ORF">DSCA_24540</name>
</gene>